<feature type="region of interest" description="Disordered" evidence="9">
    <location>
        <begin position="223"/>
        <end position="248"/>
    </location>
</feature>
<keyword evidence="6" id="KW-0238">DNA-binding</keyword>
<organism evidence="10 11">
    <name type="scientific">Knufia obscura</name>
    <dbReference type="NCBI Taxonomy" id="1635080"/>
    <lineage>
        <taxon>Eukaryota</taxon>
        <taxon>Fungi</taxon>
        <taxon>Dikarya</taxon>
        <taxon>Ascomycota</taxon>
        <taxon>Pezizomycotina</taxon>
        <taxon>Eurotiomycetes</taxon>
        <taxon>Chaetothyriomycetidae</taxon>
        <taxon>Chaetothyriales</taxon>
        <taxon>Trichomeriaceae</taxon>
        <taxon>Knufia</taxon>
    </lineage>
</organism>
<sequence length="635" mass="70745">MPSEHPVPHSGVSSTEDTVSNTQGQPQTDTTSQTALIESAPAVQPSFSPMYSSPLVGESVWTSDPHPLSQYRRSRPFDVAFPLALQDTSASYEVTTVSTAYTPRLQRWSVMPPSFPSSYLMSPSFRPTIPADQPSHPSSTSTSLAYQPSPPYPLPPYPSPPPYRPTAPSYTPKLSSMGTSTSYSTSRAPHYPAPPLPASATSSYCPMPPLSYRPTVPSYSPTSPAFSPSSSISTKTSQTYSSPRPSYDLEPPDVAYRHTYYLPRYCPKPHAGFATEAVRSYQGQNYRFAEEEVWAVPLLPIGSARPLPISMRADKTGNAAARYRWMPFRYNDLPLELKQKVLEFVFQGVEFQQSYTVVYNESFWRDVSLELFIRLPSTIKQLFVSNAFLAEALPVFAKTYTLPLLDYRWASSPPDARPKDVPITSVLPIILSQVRGVSDVDIAAFPGLSALVTGTMSKLRVLELVDKEPIYWKLQYSSWHASKLFRWGNPIGILTRSQLQAISTLSTTEHLTLPDDLHEEMKKRATTIHQQHNHPRGPHPPGTSAVCINEKFGGRTYLRFTVFGALVEDTEALDAGATGRLLAISVRYDLQNFGIVQMEEVDARKDNESYQFWVEKGSDHNEAVPISSEDFWLFT</sequence>
<comment type="caution">
    <text evidence="10">The sequence shown here is derived from an EMBL/GenBank/DDBJ whole genome shotgun (WGS) entry which is preliminary data.</text>
</comment>
<evidence type="ECO:0000313" key="11">
    <source>
        <dbReference type="Proteomes" id="UP001334248"/>
    </source>
</evidence>
<name>A0ABR0S001_9EURO</name>
<evidence type="ECO:0000256" key="9">
    <source>
        <dbReference type="SAM" id="MobiDB-lite"/>
    </source>
</evidence>
<feature type="region of interest" description="Disordered" evidence="9">
    <location>
        <begin position="126"/>
        <end position="190"/>
    </location>
</feature>
<evidence type="ECO:0000256" key="8">
    <source>
        <dbReference type="ARBA" id="ARBA00023242"/>
    </source>
</evidence>
<feature type="compositionally biased region" description="Pro residues" evidence="9">
    <location>
        <begin position="148"/>
        <end position="165"/>
    </location>
</feature>
<evidence type="ECO:0000256" key="7">
    <source>
        <dbReference type="ARBA" id="ARBA00023163"/>
    </source>
</evidence>
<protein>
    <submittedName>
        <fullName evidence="10">Uncharacterized protein</fullName>
    </submittedName>
</protein>
<dbReference type="RefSeq" id="XP_064734255.1">
    <property type="nucleotide sequence ID" value="XM_064868758.1"/>
</dbReference>
<feature type="compositionally biased region" description="Polar residues" evidence="9">
    <location>
        <begin position="11"/>
        <end position="36"/>
    </location>
</feature>
<evidence type="ECO:0000256" key="3">
    <source>
        <dbReference type="ARBA" id="ARBA00022723"/>
    </source>
</evidence>
<evidence type="ECO:0000256" key="4">
    <source>
        <dbReference type="ARBA" id="ARBA00022737"/>
    </source>
</evidence>
<reference evidence="10 11" key="1">
    <citation type="journal article" date="2023" name="Res Sq">
        <title>Genomic and morphological characterization of Knufia obscura isolated from the Mars 2020 spacecraft assembly facility.</title>
        <authorList>
            <person name="Chander A.M."/>
            <person name="Teixeira M.M."/>
            <person name="Singh N.K."/>
            <person name="Williams M.P."/>
            <person name="Parker C.W."/>
            <person name="Leo P."/>
            <person name="Stajich J.E."/>
            <person name="Torok T."/>
            <person name="Tighe S."/>
            <person name="Mason C.E."/>
            <person name="Venkateswaran K."/>
        </authorList>
    </citation>
    <scope>NUCLEOTIDE SEQUENCE [LARGE SCALE GENOMIC DNA]</scope>
    <source>
        <strain evidence="10 11">CCFEE 5817</strain>
    </source>
</reference>
<keyword evidence="4" id="KW-0677">Repeat</keyword>
<keyword evidence="3" id="KW-0479">Metal-binding</keyword>
<dbReference type="Proteomes" id="UP001334248">
    <property type="component" value="Unassembled WGS sequence"/>
</dbReference>
<dbReference type="PROSITE" id="PS00115">
    <property type="entry name" value="RNA_POL_II_REPEAT"/>
    <property type="match status" value="1"/>
</dbReference>
<evidence type="ECO:0000256" key="6">
    <source>
        <dbReference type="ARBA" id="ARBA00023125"/>
    </source>
</evidence>
<dbReference type="GeneID" id="89993754"/>
<feature type="compositionally biased region" description="Low complexity" evidence="9">
    <location>
        <begin position="166"/>
        <end position="186"/>
    </location>
</feature>
<keyword evidence="7" id="KW-0804">Transcription</keyword>
<dbReference type="EMBL" id="JAVHJV010000001">
    <property type="protein sequence ID" value="KAK5946165.1"/>
    <property type="molecule type" value="Genomic_DNA"/>
</dbReference>
<feature type="region of interest" description="Disordered" evidence="9">
    <location>
        <begin position="1"/>
        <end position="45"/>
    </location>
</feature>
<keyword evidence="8" id="KW-0539">Nucleus</keyword>
<evidence type="ECO:0000256" key="1">
    <source>
        <dbReference type="ARBA" id="ARBA00004123"/>
    </source>
</evidence>
<keyword evidence="11" id="KW-1185">Reference proteome</keyword>
<evidence type="ECO:0000313" key="10">
    <source>
        <dbReference type="EMBL" id="KAK5946165.1"/>
    </source>
</evidence>
<comment type="subcellular location">
    <subcellularLocation>
        <location evidence="1">Nucleus</location>
    </subcellularLocation>
</comment>
<evidence type="ECO:0000256" key="2">
    <source>
        <dbReference type="ARBA" id="ARBA00022553"/>
    </source>
</evidence>
<keyword evidence="5" id="KW-0862">Zinc</keyword>
<keyword evidence="2" id="KW-0597">Phosphoprotein</keyword>
<proteinExistence type="predicted"/>
<feature type="compositionally biased region" description="Low complexity" evidence="9">
    <location>
        <begin position="223"/>
        <end position="242"/>
    </location>
</feature>
<accession>A0ABR0S001</accession>
<gene>
    <name evidence="10" type="ORF">PMZ80_000305</name>
</gene>
<evidence type="ECO:0000256" key="5">
    <source>
        <dbReference type="ARBA" id="ARBA00022833"/>
    </source>
</evidence>
<dbReference type="InterPro" id="IPR000684">
    <property type="entry name" value="RNA_pol_II_repeat_euk"/>
</dbReference>